<comment type="caution">
    <text evidence="2">The sequence shown here is derived from an EMBL/GenBank/DDBJ whole genome shotgun (WGS) entry which is preliminary data.</text>
</comment>
<dbReference type="RefSeq" id="WP_217779481.1">
    <property type="nucleotide sequence ID" value="NZ_JAHRWL010000002.1"/>
</dbReference>
<dbReference type="CDD" id="cd10936">
    <property type="entry name" value="CE4_DAC2"/>
    <property type="match status" value="1"/>
</dbReference>
<evidence type="ECO:0000256" key="1">
    <source>
        <dbReference type="SAM" id="MobiDB-lite"/>
    </source>
</evidence>
<feature type="compositionally biased region" description="Acidic residues" evidence="1">
    <location>
        <begin position="287"/>
        <end position="300"/>
    </location>
</feature>
<dbReference type="Pfam" id="PF04748">
    <property type="entry name" value="Polysacc_deac_2"/>
    <property type="match status" value="1"/>
</dbReference>
<dbReference type="EMBL" id="JAHRWL010000002">
    <property type="protein sequence ID" value="MBV2361143.1"/>
    <property type="molecule type" value="Genomic_DNA"/>
</dbReference>
<feature type="compositionally biased region" description="Low complexity" evidence="1">
    <location>
        <begin position="69"/>
        <end position="90"/>
    </location>
</feature>
<organism evidence="2 3">
    <name type="scientific">Thalassococcus arenae</name>
    <dbReference type="NCBI Taxonomy" id="2851652"/>
    <lineage>
        <taxon>Bacteria</taxon>
        <taxon>Pseudomonadati</taxon>
        <taxon>Pseudomonadota</taxon>
        <taxon>Alphaproteobacteria</taxon>
        <taxon>Rhodobacterales</taxon>
        <taxon>Roseobacteraceae</taxon>
        <taxon>Thalassococcus</taxon>
    </lineage>
</organism>
<protein>
    <submittedName>
        <fullName evidence="2">Divergent polysaccharide deacetylase family protein</fullName>
    </submittedName>
</protein>
<accession>A0ABS6NAZ1</accession>
<proteinExistence type="predicted"/>
<evidence type="ECO:0000313" key="3">
    <source>
        <dbReference type="Proteomes" id="UP001166293"/>
    </source>
</evidence>
<feature type="compositionally biased region" description="Polar residues" evidence="1">
    <location>
        <begin position="180"/>
        <end position="191"/>
    </location>
</feature>
<feature type="compositionally biased region" description="Low complexity" evidence="1">
    <location>
        <begin position="41"/>
        <end position="58"/>
    </location>
</feature>
<reference evidence="2" key="1">
    <citation type="submission" date="2021-06" db="EMBL/GenBank/DDBJ databases">
        <title>Thalassococcus sp. CAU 1522 isolated from sea sand, Republic of Korea.</title>
        <authorList>
            <person name="Kim W."/>
        </authorList>
    </citation>
    <scope>NUCLEOTIDE SEQUENCE</scope>
    <source>
        <strain evidence="2">CAU 1522</strain>
    </source>
</reference>
<evidence type="ECO:0000313" key="2">
    <source>
        <dbReference type="EMBL" id="MBV2361143.1"/>
    </source>
</evidence>
<dbReference type="InterPro" id="IPR006837">
    <property type="entry name" value="Divergent_DAC"/>
</dbReference>
<gene>
    <name evidence="2" type="ORF">KUH32_15370</name>
</gene>
<sequence length="530" mass="53022">MARGFLAGAIWGTAVAAVGLGTVSVMTGTPRTAPMPDKPAAEVAPPVAADPAPSPTATQEAVAQDAAEEPVPATTTDEPAPADTAPTPVETAERPAPKAPAEPLSKPDPGVVLPGAGALAQPQDGSSPPLDTATGPTPEVSTDIAALPEAKDDGQAASVPAAVDATPRAEPLPGPVSPVPETTPTGISTEPAQPPAPDLPGDDSAFGMASEPATEAEPDVAADDGPATADIGAEPGVDDTAPRQPALPSLAGDDNETETPLRPQIGEPAVSLLNREQAVPTRRIGQDEENPEAATDDTETDAAAQPPLIRYAAPSSAAATLPRLAVVLIDDGSGPLGPAVFKAFPFPISIAIDPSHPDAAGAAAAYRAAGLEVLAVARVPQGATATDVEIALAGVIDAVPEAVAVIEDPAGGMPGDRAVSDQVAAFLKASGHGLLMQARGLNTAQQLAARAGVPSAPLFRDIDGQGENAAAIRRVLDQAAFKARQDGAVTLLGRLRADTVSALVQWGLQDRSGEIALVPASLILRESVSE</sequence>
<dbReference type="Proteomes" id="UP001166293">
    <property type="component" value="Unassembled WGS sequence"/>
</dbReference>
<name>A0ABS6NAZ1_9RHOB</name>
<keyword evidence="3" id="KW-1185">Reference proteome</keyword>
<feature type="region of interest" description="Disordered" evidence="1">
    <location>
        <begin position="30"/>
        <end position="304"/>
    </location>
</feature>